<sequence>MAPPPPPKLCTTESENIAREFINNWSHHISLFETNSEQDVIELLALLESVRVKWQKSEAAANHYKQKLEISEKHLKEAVKEQNRLKDLYLNCQSQLNQVSNSKEDIEEELKGYKNQSKKLKSIIKDSDQAFISDGLLAIINNKVQRCHSVSGRRNSNTRDVTTRTQYRNEETEEISVFENGPSDIDFDKTGDTSMESSTPKRSTRKRCSATSKSPQPRSVVQFEAVREEEIPTKRCRNVVVQEDDIEITARIRIDSARNQIQQPYGYVKIRRSKSESNVCRLQKEIINIKPKAMTPHFNAGSTFSISRQIPQAYAGSWTRGQEIERRTHRVKTFSSVFENCDVCAKHLIAKNALKYCNVRFHRHCQSGAPMPCVPKVPIPKTPSRQQKCSLVQYCPEAHPFIPPILIHCIIALERDRLSFEGIYRISGSTEAVKTLYKEFMSNRKIPNLSKVETENITGCIKMFLRELRDSVIPSTSYDDFIKAIEANNEQRIIDCVFELPAPNRDTLAYLILHLQKISNNSVQNKMNIQNLATVLCPTVVGYSKLVTLSLENSAELTRNQYTILYRLLKIPSEFWRRFIENNMSAVIAAEARTPGSCTPLLTVTPSTTTPTQTSSTSKNETPKLPKKNNNQFLLELEAATTSNAGTASPIIQPLSLASKSMRGINFKPAL</sequence>
<organism evidence="1 2">
    <name type="scientific">Panagrolaimus sp. ES5</name>
    <dbReference type="NCBI Taxonomy" id="591445"/>
    <lineage>
        <taxon>Eukaryota</taxon>
        <taxon>Metazoa</taxon>
        <taxon>Ecdysozoa</taxon>
        <taxon>Nematoda</taxon>
        <taxon>Chromadorea</taxon>
        <taxon>Rhabditida</taxon>
        <taxon>Tylenchina</taxon>
        <taxon>Panagrolaimomorpha</taxon>
        <taxon>Panagrolaimoidea</taxon>
        <taxon>Panagrolaimidae</taxon>
        <taxon>Panagrolaimus</taxon>
    </lineage>
</organism>
<accession>A0AC34FDF8</accession>
<evidence type="ECO:0000313" key="2">
    <source>
        <dbReference type="WBParaSite" id="ES5_v2.g15203.t1"/>
    </source>
</evidence>
<dbReference type="WBParaSite" id="ES5_v2.g15203.t1">
    <property type="protein sequence ID" value="ES5_v2.g15203.t1"/>
    <property type="gene ID" value="ES5_v2.g15203"/>
</dbReference>
<proteinExistence type="predicted"/>
<dbReference type="Proteomes" id="UP000887579">
    <property type="component" value="Unplaced"/>
</dbReference>
<evidence type="ECO:0000313" key="1">
    <source>
        <dbReference type="Proteomes" id="UP000887579"/>
    </source>
</evidence>
<name>A0AC34FDF8_9BILA</name>
<reference evidence="2" key="1">
    <citation type="submission" date="2022-11" db="UniProtKB">
        <authorList>
            <consortium name="WormBaseParasite"/>
        </authorList>
    </citation>
    <scope>IDENTIFICATION</scope>
</reference>
<protein>
    <submittedName>
        <fullName evidence="2">Rho-GAP domain-containing protein</fullName>
    </submittedName>
</protein>